<name>A0A9R1URI5_LACSA</name>
<dbReference type="EMBL" id="NBSK02000008">
    <property type="protein sequence ID" value="KAJ0191531.1"/>
    <property type="molecule type" value="Genomic_DNA"/>
</dbReference>
<dbReference type="Proteomes" id="UP000235145">
    <property type="component" value="Unassembled WGS sequence"/>
</dbReference>
<evidence type="ECO:0000313" key="2">
    <source>
        <dbReference type="EMBL" id="KAJ0191531.1"/>
    </source>
</evidence>
<feature type="transmembrane region" description="Helical" evidence="1">
    <location>
        <begin position="12"/>
        <end position="31"/>
    </location>
</feature>
<evidence type="ECO:0000313" key="3">
    <source>
        <dbReference type="Proteomes" id="UP000235145"/>
    </source>
</evidence>
<keyword evidence="3" id="KW-1185">Reference proteome</keyword>
<accession>A0A9R1URI5</accession>
<gene>
    <name evidence="2" type="ORF">LSAT_V11C800438900</name>
</gene>
<comment type="caution">
    <text evidence="2">The sequence shown here is derived from an EMBL/GenBank/DDBJ whole genome shotgun (WGS) entry which is preliminary data.</text>
</comment>
<keyword evidence="1" id="KW-1133">Transmembrane helix</keyword>
<keyword evidence="1" id="KW-0472">Membrane</keyword>
<reference evidence="2 3" key="1">
    <citation type="journal article" date="2017" name="Nat. Commun.">
        <title>Genome assembly with in vitro proximity ligation data and whole-genome triplication in lettuce.</title>
        <authorList>
            <person name="Reyes-Chin-Wo S."/>
            <person name="Wang Z."/>
            <person name="Yang X."/>
            <person name="Kozik A."/>
            <person name="Arikit S."/>
            <person name="Song C."/>
            <person name="Xia L."/>
            <person name="Froenicke L."/>
            <person name="Lavelle D.O."/>
            <person name="Truco M.J."/>
            <person name="Xia R."/>
            <person name="Zhu S."/>
            <person name="Xu C."/>
            <person name="Xu H."/>
            <person name="Xu X."/>
            <person name="Cox K."/>
            <person name="Korf I."/>
            <person name="Meyers B.C."/>
            <person name="Michelmore R.W."/>
        </authorList>
    </citation>
    <scope>NUCLEOTIDE SEQUENCE [LARGE SCALE GENOMIC DNA]</scope>
    <source>
        <strain evidence="3">cv. Salinas</strain>
        <tissue evidence="2">Seedlings</tissue>
    </source>
</reference>
<dbReference type="AlphaFoldDB" id="A0A9R1URI5"/>
<proteinExistence type="predicted"/>
<sequence length="95" mass="10761">MSSSSSSSPSAISSSQLPSLIIIILIHVYCISEAFPQTFNIEFLWLAQFETSTEETPYALLAFFFPHNAPWQFIKQLESGLEVCKYDARQLRVLV</sequence>
<keyword evidence="1" id="KW-0812">Transmembrane</keyword>
<evidence type="ECO:0000256" key="1">
    <source>
        <dbReference type="SAM" id="Phobius"/>
    </source>
</evidence>
<protein>
    <submittedName>
        <fullName evidence="2">Uncharacterized protein</fullName>
    </submittedName>
</protein>
<organism evidence="2 3">
    <name type="scientific">Lactuca sativa</name>
    <name type="common">Garden lettuce</name>
    <dbReference type="NCBI Taxonomy" id="4236"/>
    <lineage>
        <taxon>Eukaryota</taxon>
        <taxon>Viridiplantae</taxon>
        <taxon>Streptophyta</taxon>
        <taxon>Embryophyta</taxon>
        <taxon>Tracheophyta</taxon>
        <taxon>Spermatophyta</taxon>
        <taxon>Magnoliopsida</taxon>
        <taxon>eudicotyledons</taxon>
        <taxon>Gunneridae</taxon>
        <taxon>Pentapetalae</taxon>
        <taxon>asterids</taxon>
        <taxon>campanulids</taxon>
        <taxon>Asterales</taxon>
        <taxon>Asteraceae</taxon>
        <taxon>Cichorioideae</taxon>
        <taxon>Cichorieae</taxon>
        <taxon>Lactucinae</taxon>
        <taxon>Lactuca</taxon>
    </lineage>
</organism>